<gene>
    <name evidence="1" type="ORF">Hyperionvirus1_94</name>
</gene>
<reference evidence="1" key="1">
    <citation type="submission" date="2018-10" db="EMBL/GenBank/DDBJ databases">
        <title>Hidden diversity of soil giant viruses.</title>
        <authorList>
            <person name="Schulz F."/>
            <person name="Alteio L."/>
            <person name="Goudeau D."/>
            <person name="Ryan E.M."/>
            <person name="Malmstrom R.R."/>
            <person name="Blanchard J."/>
            <person name="Woyke T."/>
        </authorList>
    </citation>
    <scope>NUCLEOTIDE SEQUENCE</scope>
    <source>
        <strain evidence="1">HYV1</strain>
    </source>
</reference>
<accession>A0A3G5A5J3</accession>
<evidence type="ECO:0000313" key="1">
    <source>
        <dbReference type="EMBL" id="AYV82515.1"/>
    </source>
</evidence>
<protein>
    <submittedName>
        <fullName evidence="1">Uncharacterized protein</fullName>
    </submittedName>
</protein>
<name>A0A3G5A5J3_9VIRU</name>
<sequence>MNVVVRGDMSLFAFGAVEWKTDQSGFRSASIIPALDMFGNLTVMDDKGCFFKVPSRFRVASLSGNGEPLIPMIPMDHPPHMICSKELVSRSLSEGRVPGSAAAAAAAAVSTVDAAPSGIELGQKRKLIKYEPTFHPEEKVLVKLRDGKFHEGIVISATNGYNLIELPDKTEWYSPSINIKKIDDPEMTAAALLQQIMQHDIKRQKILDDVA</sequence>
<organism evidence="1">
    <name type="scientific">Hyperionvirus sp</name>
    <dbReference type="NCBI Taxonomy" id="2487770"/>
    <lineage>
        <taxon>Viruses</taxon>
        <taxon>Varidnaviria</taxon>
        <taxon>Bamfordvirae</taxon>
        <taxon>Nucleocytoviricota</taxon>
        <taxon>Megaviricetes</taxon>
        <taxon>Imitervirales</taxon>
        <taxon>Mimiviridae</taxon>
        <taxon>Klosneuvirinae</taxon>
    </lineage>
</organism>
<proteinExistence type="predicted"/>
<dbReference type="EMBL" id="MK072383">
    <property type="protein sequence ID" value="AYV82515.1"/>
    <property type="molecule type" value="Genomic_DNA"/>
</dbReference>